<dbReference type="SUPFAM" id="SSF101756">
    <property type="entry name" value="Hypothetical protein YgiW"/>
    <property type="match status" value="1"/>
</dbReference>
<dbReference type="AlphaFoldDB" id="A0A0F9W077"/>
<evidence type="ECO:0008006" key="2">
    <source>
        <dbReference type="Google" id="ProtNLM"/>
    </source>
</evidence>
<dbReference type="InterPro" id="IPR036700">
    <property type="entry name" value="BOBF_sf"/>
</dbReference>
<name>A0A0F9W077_9ZZZZ</name>
<reference evidence="1" key="1">
    <citation type="journal article" date="2015" name="Nature">
        <title>Complex archaea that bridge the gap between prokaryotes and eukaryotes.</title>
        <authorList>
            <person name="Spang A."/>
            <person name="Saw J.H."/>
            <person name="Jorgensen S.L."/>
            <person name="Zaremba-Niedzwiedzka K."/>
            <person name="Martijn J."/>
            <person name="Lind A.E."/>
            <person name="van Eijk R."/>
            <person name="Schleper C."/>
            <person name="Guy L."/>
            <person name="Ettema T.J."/>
        </authorList>
    </citation>
    <scope>NUCLEOTIDE SEQUENCE</scope>
</reference>
<sequence length="201" mass="22095">MPIYTRLLTLLTTLLLAIGGISPRISSAEPPSLETPATPIATVQSAGVYIEGRVSERFGNSFILEDDSGRLLVDTWPEDNPALTLEAGDLVGVFGRPEGQRIQARWLVIDNALTEVDEPRATTTMGNRLNRSDPVAAPSLGQHTDGDAFFIQRAQAAGYQPLGSVEYKPRHVELRAINPYGETVELHIEFSGDIYKERHRE</sequence>
<dbReference type="EMBL" id="LAZR01000018">
    <property type="protein sequence ID" value="KKO05648.1"/>
    <property type="molecule type" value="Genomic_DNA"/>
</dbReference>
<comment type="caution">
    <text evidence="1">The sequence shown here is derived from an EMBL/GenBank/DDBJ whole genome shotgun (WGS) entry which is preliminary data.</text>
</comment>
<evidence type="ECO:0000313" key="1">
    <source>
        <dbReference type="EMBL" id="KKO05648.1"/>
    </source>
</evidence>
<gene>
    <name evidence="1" type="ORF">LCGC14_0072880</name>
</gene>
<protein>
    <recommendedName>
        <fullName evidence="2">OB domain-containing protein</fullName>
    </recommendedName>
</protein>
<proteinExistence type="predicted"/>
<accession>A0A0F9W077</accession>
<organism evidence="1">
    <name type="scientific">marine sediment metagenome</name>
    <dbReference type="NCBI Taxonomy" id="412755"/>
    <lineage>
        <taxon>unclassified sequences</taxon>
        <taxon>metagenomes</taxon>
        <taxon>ecological metagenomes</taxon>
    </lineage>
</organism>